<evidence type="ECO:0000256" key="5">
    <source>
        <dbReference type="ARBA" id="ARBA00023002"/>
    </source>
</evidence>
<evidence type="ECO:0000256" key="3">
    <source>
        <dbReference type="ARBA" id="ARBA00022692"/>
    </source>
</evidence>
<evidence type="ECO:0000313" key="10">
    <source>
        <dbReference type="EMBL" id="SHK11053.1"/>
    </source>
</evidence>
<protein>
    <submittedName>
        <fullName evidence="10">Hydrogenase-4 component B</fullName>
    </submittedName>
</protein>
<gene>
    <name evidence="10" type="ORF">SAMN05443507_108127</name>
</gene>
<organism evidence="10 11">
    <name type="scientific">Alicyclobacillus tolerans</name>
    <dbReference type="NCBI Taxonomy" id="90970"/>
    <lineage>
        <taxon>Bacteria</taxon>
        <taxon>Bacillati</taxon>
        <taxon>Bacillota</taxon>
        <taxon>Bacilli</taxon>
        <taxon>Bacillales</taxon>
        <taxon>Alicyclobacillaceae</taxon>
        <taxon>Alicyclobacillus</taxon>
    </lineage>
</organism>
<accession>A0A1M6PSX9</accession>
<comment type="subcellular location">
    <subcellularLocation>
        <location evidence="1">Cell membrane</location>
        <topology evidence="1">Multi-pass membrane protein</topology>
    </subcellularLocation>
    <subcellularLocation>
        <location evidence="7">Membrane</location>
        <topology evidence="7">Multi-pass membrane protein</topology>
    </subcellularLocation>
</comment>
<feature type="transmembrane region" description="Helical" evidence="8">
    <location>
        <begin position="137"/>
        <end position="154"/>
    </location>
</feature>
<feature type="transmembrane region" description="Helical" evidence="8">
    <location>
        <begin position="244"/>
        <end position="266"/>
    </location>
</feature>
<evidence type="ECO:0000256" key="8">
    <source>
        <dbReference type="SAM" id="Phobius"/>
    </source>
</evidence>
<evidence type="ECO:0000256" key="7">
    <source>
        <dbReference type="RuleBase" id="RU000320"/>
    </source>
</evidence>
<feature type="transmembrane region" description="Helical" evidence="8">
    <location>
        <begin position="210"/>
        <end position="232"/>
    </location>
</feature>
<dbReference type="GO" id="GO:0008137">
    <property type="term" value="F:NADH dehydrogenase (ubiquinone) activity"/>
    <property type="evidence" value="ECO:0007669"/>
    <property type="project" value="InterPro"/>
</dbReference>
<dbReference type="GO" id="GO:0005886">
    <property type="term" value="C:plasma membrane"/>
    <property type="evidence" value="ECO:0007669"/>
    <property type="project" value="UniProtKB-SubCell"/>
</dbReference>
<feature type="transmembrane region" description="Helical" evidence="8">
    <location>
        <begin position="74"/>
        <end position="99"/>
    </location>
</feature>
<proteinExistence type="predicted"/>
<dbReference type="InterPro" id="IPR003918">
    <property type="entry name" value="NADH_UbQ_OxRdtase"/>
</dbReference>
<dbReference type="STRING" id="1830138.SAMN05443507_108127"/>
<feature type="transmembrane region" description="Helical" evidence="8">
    <location>
        <begin position="472"/>
        <end position="491"/>
    </location>
</feature>
<feature type="transmembrane region" description="Helical" evidence="8">
    <location>
        <begin position="331"/>
        <end position="362"/>
    </location>
</feature>
<feature type="domain" description="NADH:quinone oxidoreductase/Mrp antiporter transmembrane" evidence="9">
    <location>
        <begin position="131"/>
        <end position="419"/>
    </location>
</feature>
<dbReference type="PANTHER" id="PTHR42682">
    <property type="entry name" value="HYDROGENASE-4 COMPONENT F"/>
    <property type="match status" value="1"/>
</dbReference>
<feature type="transmembrane region" description="Helical" evidence="8">
    <location>
        <begin position="650"/>
        <end position="668"/>
    </location>
</feature>
<evidence type="ECO:0000256" key="2">
    <source>
        <dbReference type="ARBA" id="ARBA00022475"/>
    </source>
</evidence>
<feature type="transmembrane region" description="Helical" evidence="8">
    <location>
        <begin position="272"/>
        <end position="295"/>
    </location>
</feature>
<feature type="transmembrane region" description="Helical" evidence="8">
    <location>
        <begin position="166"/>
        <end position="190"/>
    </location>
</feature>
<feature type="transmembrane region" description="Helical" evidence="8">
    <location>
        <begin position="424"/>
        <end position="451"/>
    </location>
</feature>
<feature type="transmembrane region" description="Helical" evidence="8">
    <location>
        <begin position="302"/>
        <end position="325"/>
    </location>
</feature>
<dbReference type="AlphaFoldDB" id="A0A1M6PSX9"/>
<dbReference type="PANTHER" id="PTHR42682:SF3">
    <property type="entry name" value="FORMATE HYDROGENLYASE SUBUNIT 3-RELATED"/>
    <property type="match status" value="1"/>
</dbReference>
<feature type="transmembrane region" description="Helical" evidence="8">
    <location>
        <begin position="111"/>
        <end position="131"/>
    </location>
</feature>
<keyword evidence="5" id="KW-0560">Oxidoreductase</keyword>
<dbReference type="GO" id="GO:0042773">
    <property type="term" value="P:ATP synthesis coupled electron transport"/>
    <property type="evidence" value="ECO:0007669"/>
    <property type="project" value="InterPro"/>
</dbReference>
<dbReference type="RefSeq" id="WP_072873714.1">
    <property type="nucleotide sequence ID" value="NZ_FRAF01000008.1"/>
</dbReference>
<dbReference type="Proteomes" id="UP000184016">
    <property type="component" value="Unassembled WGS sequence"/>
</dbReference>
<dbReference type="EMBL" id="FRAF01000008">
    <property type="protein sequence ID" value="SHK11053.1"/>
    <property type="molecule type" value="Genomic_DNA"/>
</dbReference>
<evidence type="ECO:0000256" key="1">
    <source>
        <dbReference type="ARBA" id="ARBA00004651"/>
    </source>
</evidence>
<evidence type="ECO:0000259" key="9">
    <source>
        <dbReference type="Pfam" id="PF00361"/>
    </source>
</evidence>
<evidence type="ECO:0000256" key="4">
    <source>
        <dbReference type="ARBA" id="ARBA00022989"/>
    </source>
</evidence>
<keyword evidence="6 8" id="KW-0472">Membrane</keyword>
<dbReference type="OrthoDB" id="9811718at2"/>
<dbReference type="InterPro" id="IPR052175">
    <property type="entry name" value="ComplexI-like_HydComp"/>
</dbReference>
<feature type="transmembrane region" description="Helical" evidence="8">
    <location>
        <begin position="530"/>
        <end position="553"/>
    </location>
</feature>
<evidence type="ECO:0000256" key="6">
    <source>
        <dbReference type="ARBA" id="ARBA00023136"/>
    </source>
</evidence>
<name>A0A1M6PSX9_9BACL</name>
<dbReference type="PRINTS" id="PR01437">
    <property type="entry name" value="NUOXDRDTASE4"/>
</dbReference>
<feature type="transmembrane region" description="Helical" evidence="8">
    <location>
        <begin position="33"/>
        <end position="54"/>
    </location>
</feature>
<sequence length="669" mass="73505">MSVSIALNIAVVLVIINISLGLLIVVTRRLTYLGHAIGVVTSLGLVMSAVKAMFEPPQYVIFVDSAFAFTSLSFRMNALTGFFLLLIGIVGLFASVYGIDYVKEYAGRKDVSLLVAGALVFLATMASVVLAGNVFTFLVSWECMSIVSFLLVIYEHEQEEVRNAGFIYVVMTHIGTVFLTISFLIIARYSDSLSFNLMNTNHMPNVIKTIVFLFALIGLGTKAGLVPFHIWLPRAHPVAPSHVSALMSGVMIKIAMYGFLLIVFEFLKGGPIWWGILVSCIGAITALLGVLHALVQRDQKRMLAYSSIENMGLIFLGLGLSLIFMSLHDPILAAFSLLASLVHAFNHALFKSLLFFGAGAVLSKTHTKNMDRLGGIIRKMPWTACFTLMGALSISAMPPFNGFIGEWMLFQSAFALAMSVHSPWMGIYAVLLVGSLTMTGALVAMAFVRSFGSTFLALPRSEYVESANEVGMLMRIGMAGLAGLCLFIGIFPARWVSMLGNSIREITGMSLKMNPFQFGMNDIARADGRLLLIPVLMTSILALIFLWGILRLVGRRTSAVRMETWACGGTLTPLMTYTASGYSKPVRVTFQQIFRPSRTLQRTEGSEYFPSKFVYFSKVTSFAETYLYHPIIQTVLSMARLVRAIQNGQVQSYLAYLFVTLIVLLILVK</sequence>
<keyword evidence="3 7" id="KW-0812">Transmembrane</keyword>
<feature type="transmembrane region" description="Helical" evidence="8">
    <location>
        <begin position="6"/>
        <end position="26"/>
    </location>
</feature>
<reference evidence="11" key="1">
    <citation type="submission" date="2016-11" db="EMBL/GenBank/DDBJ databases">
        <authorList>
            <person name="Varghese N."/>
            <person name="Submissions S."/>
        </authorList>
    </citation>
    <scope>NUCLEOTIDE SEQUENCE [LARGE SCALE GENOMIC DNA]</scope>
    <source>
        <strain evidence="11">USBA-503</strain>
    </source>
</reference>
<keyword evidence="11" id="KW-1185">Reference proteome</keyword>
<evidence type="ECO:0000313" key="11">
    <source>
        <dbReference type="Proteomes" id="UP000184016"/>
    </source>
</evidence>
<feature type="transmembrane region" description="Helical" evidence="8">
    <location>
        <begin position="382"/>
        <end position="404"/>
    </location>
</feature>
<dbReference type="Pfam" id="PF00361">
    <property type="entry name" value="Proton_antipo_M"/>
    <property type="match status" value="1"/>
</dbReference>
<keyword evidence="4 8" id="KW-1133">Transmembrane helix</keyword>
<keyword evidence="2" id="KW-1003">Cell membrane</keyword>
<dbReference type="GO" id="GO:0016491">
    <property type="term" value="F:oxidoreductase activity"/>
    <property type="evidence" value="ECO:0007669"/>
    <property type="project" value="UniProtKB-KW"/>
</dbReference>
<dbReference type="InterPro" id="IPR001750">
    <property type="entry name" value="ND/Mrp_TM"/>
</dbReference>